<accession>A0A0E0D3E3</accession>
<keyword evidence="2" id="KW-1185">Reference proteome</keyword>
<evidence type="ECO:0000313" key="2">
    <source>
        <dbReference type="Proteomes" id="UP000008021"/>
    </source>
</evidence>
<organism evidence="1">
    <name type="scientific">Oryza meridionalis</name>
    <dbReference type="NCBI Taxonomy" id="40149"/>
    <lineage>
        <taxon>Eukaryota</taxon>
        <taxon>Viridiplantae</taxon>
        <taxon>Streptophyta</taxon>
        <taxon>Embryophyta</taxon>
        <taxon>Tracheophyta</taxon>
        <taxon>Spermatophyta</taxon>
        <taxon>Magnoliopsida</taxon>
        <taxon>Liliopsida</taxon>
        <taxon>Poales</taxon>
        <taxon>Poaceae</taxon>
        <taxon>BOP clade</taxon>
        <taxon>Oryzoideae</taxon>
        <taxon>Oryzeae</taxon>
        <taxon>Oryzinae</taxon>
        <taxon>Oryza</taxon>
    </lineage>
</organism>
<dbReference type="Proteomes" id="UP000008021">
    <property type="component" value="Chromosome 3"/>
</dbReference>
<evidence type="ECO:0000313" key="1">
    <source>
        <dbReference type="EnsemblPlants" id="OMERI03G22640.1"/>
    </source>
</evidence>
<proteinExistence type="predicted"/>
<protein>
    <submittedName>
        <fullName evidence="1">Uncharacterized protein</fullName>
    </submittedName>
</protein>
<dbReference type="EnsemblPlants" id="OMERI03G22640.1">
    <property type="protein sequence ID" value="OMERI03G22640.1"/>
    <property type="gene ID" value="OMERI03G22640"/>
</dbReference>
<dbReference type="AlphaFoldDB" id="A0A0E0D3E3"/>
<dbReference type="Gramene" id="OMERI03G22640.1">
    <property type="protein sequence ID" value="OMERI03G22640.1"/>
    <property type="gene ID" value="OMERI03G22640"/>
</dbReference>
<dbReference type="HOGENOM" id="CLU_2744287_0_0_1"/>
<name>A0A0E0D3E3_9ORYZ</name>
<reference evidence="1" key="2">
    <citation type="submission" date="2018-05" db="EMBL/GenBank/DDBJ databases">
        <title>OmerRS3 (Oryza meridionalis Reference Sequence Version 3).</title>
        <authorList>
            <person name="Zhang J."/>
            <person name="Kudrna D."/>
            <person name="Lee S."/>
            <person name="Talag J."/>
            <person name="Welchert J."/>
            <person name="Wing R.A."/>
        </authorList>
    </citation>
    <scope>NUCLEOTIDE SEQUENCE [LARGE SCALE GENOMIC DNA]</scope>
    <source>
        <strain evidence="1">cv. OR44</strain>
    </source>
</reference>
<sequence>MWDYLTIYPFTHIGVPQPFIAPSSFSHGTAVHRPFIVSPQSLKYTAPQAPMVHQAFTHFVPRARDDELARL</sequence>
<reference evidence="1" key="1">
    <citation type="submission" date="2015-04" db="UniProtKB">
        <authorList>
            <consortium name="EnsemblPlants"/>
        </authorList>
    </citation>
    <scope>IDENTIFICATION</scope>
</reference>